<sequence>MSEGKSFVAANEARVAGRKTSKSRVTLLIGCSMTGEKLPLLCIGSAKKPRWPVVLGKKADAPIAYASSGKGWMNTALFNKWLQEFNGKITRQDRQCMLLVDNCPAHLGLCEKYDGVKANLRLVMFPKNTTAKLQPCDQGFIRSLKAHYRGKLARLILNKEAKSVSL</sequence>
<feature type="domain" description="DDE-1" evidence="1">
    <location>
        <begin position="22"/>
        <end position="161"/>
    </location>
</feature>
<evidence type="ECO:0000259" key="1">
    <source>
        <dbReference type="Pfam" id="PF03184"/>
    </source>
</evidence>
<dbReference type="Proteomes" id="UP001165289">
    <property type="component" value="Unassembled WGS sequence"/>
</dbReference>
<dbReference type="AlphaFoldDB" id="A0AAV7JEX5"/>
<dbReference type="InterPro" id="IPR050863">
    <property type="entry name" value="CenT-Element_Derived"/>
</dbReference>
<proteinExistence type="predicted"/>
<comment type="caution">
    <text evidence="2">The sequence shown here is derived from an EMBL/GenBank/DDBJ whole genome shotgun (WGS) entry which is preliminary data.</text>
</comment>
<reference evidence="2 3" key="1">
    <citation type="journal article" date="2023" name="BMC Biol.">
        <title>The compact genome of the sponge Oopsacas minuta (Hexactinellida) is lacking key metazoan core genes.</title>
        <authorList>
            <person name="Santini S."/>
            <person name="Schenkelaars Q."/>
            <person name="Jourda C."/>
            <person name="Duchesne M."/>
            <person name="Belahbib H."/>
            <person name="Rocher C."/>
            <person name="Selva M."/>
            <person name="Riesgo A."/>
            <person name="Vervoort M."/>
            <person name="Leys S.P."/>
            <person name="Kodjabachian L."/>
            <person name="Le Bivic A."/>
            <person name="Borchiellini C."/>
            <person name="Claverie J.M."/>
            <person name="Renard E."/>
        </authorList>
    </citation>
    <scope>NUCLEOTIDE SEQUENCE [LARGE SCALE GENOMIC DNA]</scope>
    <source>
        <strain evidence="2">SPO-2</strain>
    </source>
</reference>
<dbReference type="PANTHER" id="PTHR19303">
    <property type="entry name" value="TRANSPOSON"/>
    <property type="match status" value="1"/>
</dbReference>
<keyword evidence="3" id="KW-1185">Reference proteome</keyword>
<evidence type="ECO:0000313" key="2">
    <source>
        <dbReference type="EMBL" id="KAI6646969.1"/>
    </source>
</evidence>
<name>A0AAV7JEX5_9METZ</name>
<dbReference type="GO" id="GO:0005634">
    <property type="term" value="C:nucleus"/>
    <property type="evidence" value="ECO:0007669"/>
    <property type="project" value="TreeGrafter"/>
</dbReference>
<dbReference type="GO" id="GO:0003677">
    <property type="term" value="F:DNA binding"/>
    <property type="evidence" value="ECO:0007669"/>
    <property type="project" value="TreeGrafter"/>
</dbReference>
<accession>A0AAV7JEX5</accession>
<protein>
    <submittedName>
        <fullName evidence="2">Tigger transposable element-derived protein 4-like</fullName>
    </submittedName>
</protein>
<organism evidence="2 3">
    <name type="scientific">Oopsacas minuta</name>
    <dbReference type="NCBI Taxonomy" id="111878"/>
    <lineage>
        <taxon>Eukaryota</taxon>
        <taxon>Metazoa</taxon>
        <taxon>Porifera</taxon>
        <taxon>Hexactinellida</taxon>
        <taxon>Hexasterophora</taxon>
        <taxon>Lyssacinosida</taxon>
        <taxon>Leucopsacidae</taxon>
        <taxon>Oopsacas</taxon>
    </lineage>
</organism>
<dbReference type="PANTHER" id="PTHR19303:SF73">
    <property type="entry name" value="PROTEIN PDC2"/>
    <property type="match status" value="1"/>
</dbReference>
<dbReference type="InterPro" id="IPR004875">
    <property type="entry name" value="DDE_SF_endonuclease_dom"/>
</dbReference>
<evidence type="ECO:0000313" key="3">
    <source>
        <dbReference type="Proteomes" id="UP001165289"/>
    </source>
</evidence>
<dbReference type="EMBL" id="JAKMXF010000349">
    <property type="protein sequence ID" value="KAI6646969.1"/>
    <property type="molecule type" value="Genomic_DNA"/>
</dbReference>
<gene>
    <name evidence="2" type="ORF">LOD99_9063</name>
</gene>
<dbReference type="Pfam" id="PF03184">
    <property type="entry name" value="DDE_1"/>
    <property type="match status" value="1"/>
</dbReference>